<proteinExistence type="inferred from homology"/>
<evidence type="ECO:0000259" key="3">
    <source>
        <dbReference type="Pfam" id="PF07715"/>
    </source>
</evidence>
<feature type="domain" description="TonB-dependent receptor plug" evidence="3">
    <location>
        <begin position="120"/>
        <end position="242"/>
    </location>
</feature>
<dbReference type="NCBIfam" id="TIGR04057">
    <property type="entry name" value="SusC_RagA_signa"/>
    <property type="match status" value="1"/>
</dbReference>
<keyword evidence="5" id="KW-1185">Reference proteome</keyword>
<dbReference type="Pfam" id="PF13715">
    <property type="entry name" value="CarbopepD_reg_2"/>
    <property type="match status" value="1"/>
</dbReference>
<feature type="signal peptide" evidence="2">
    <location>
        <begin position="1"/>
        <end position="21"/>
    </location>
</feature>
<gene>
    <name evidence="4" type="ORF">KW502_08535</name>
</gene>
<dbReference type="Proteomes" id="UP000719267">
    <property type="component" value="Unassembled WGS sequence"/>
</dbReference>
<dbReference type="EMBL" id="JAHWDF010000007">
    <property type="protein sequence ID" value="MBW2961845.1"/>
    <property type="molecule type" value="Genomic_DNA"/>
</dbReference>
<reference evidence="4 5" key="1">
    <citation type="submission" date="2021-07" db="EMBL/GenBank/DDBJ databases">
        <title>Mesonia aestuariivivens sp. nov., isolated from a tidal flat.</title>
        <authorList>
            <person name="Kim Y.-O."/>
            <person name="Yoon J.-H."/>
        </authorList>
    </citation>
    <scope>NUCLEOTIDE SEQUENCE [LARGE SCALE GENOMIC DNA]</scope>
    <source>
        <strain evidence="4 5">JHPTF-M18</strain>
    </source>
</reference>
<dbReference type="InterPro" id="IPR023996">
    <property type="entry name" value="TonB-dep_OMP_SusC/RagA"/>
</dbReference>
<evidence type="ECO:0000256" key="1">
    <source>
        <dbReference type="PROSITE-ProRule" id="PRU01360"/>
    </source>
</evidence>
<dbReference type="PROSITE" id="PS52016">
    <property type="entry name" value="TONB_DEPENDENT_REC_3"/>
    <property type="match status" value="1"/>
</dbReference>
<keyword evidence="1" id="KW-0998">Cell outer membrane</keyword>
<organism evidence="4 5">
    <name type="scientific">Mesonia aestuariivivens</name>
    <dbReference type="NCBI Taxonomy" id="2796128"/>
    <lineage>
        <taxon>Bacteria</taxon>
        <taxon>Pseudomonadati</taxon>
        <taxon>Bacteroidota</taxon>
        <taxon>Flavobacteriia</taxon>
        <taxon>Flavobacteriales</taxon>
        <taxon>Flavobacteriaceae</taxon>
        <taxon>Mesonia</taxon>
    </lineage>
</organism>
<dbReference type="Pfam" id="PF07715">
    <property type="entry name" value="Plug"/>
    <property type="match status" value="1"/>
</dbReference>
<dbReference type="InterPro" id="IPR039426">
    <property type="entry name" value="TonB-dep_rcpt-like"/>
</dbReference>
<evidence type="ECO:0000256" key="2">
    <source>
        <dbReference type="SAM" id="SignalP"/>
    </source>
</evidence>
<dbReference type="InterPro" id="IPR012910">
    <property type="entry name" value="Plug_dom"/>
</dbReference>
<keyword evidence="1" id="KW-0813">Transport</keyword>
<name>A0ABS6W1Z2_9FLAO</name>
<feature type="chain" id="PRO_5046544615" evidence="2">
    <location>
        <begin position="22"/>
        <end position="985"/>
    </location>
</feature>
<accession>A0ABS6W1Z2</accession>
<comment type="caution">
    <text evidence="4">The sequence shown here is derived from an EMBL/GenBank/DDBJ whole genome shotgun (WGS) entry which is preliminary data.</text>
</comment>
<dbReference type="RefSeq" id="WP_219040130.1">
    <property type="nucleotide sequence ID" value="NZ_JAHWDF010000007.1"/>
</dbReference>
<keyword evidence="1" id="KW-0812">Transmembrane</keyword>
<comment type="similarity">
    <text evidence="1">Belongs to the TonB-dependent receptor family.</text>
</comment>
<keyword evidence="2" id="KW-0732">Signal</keyword>
<sequence length="985" mass="109446">MKFLFRSCLRLSIFLVLSSWAIPCTGQQQISGTVTNTDNMPIPGVNITFKNKPGGTTTNFDGQYELNAQAQDSLVFAYLGYQTQTIAVANQTQINITLQEEENSLGDLVINAGYYTTTERERTGNIAKVTAEEIELQPLVSPLEALQGRMAGVEVNSGGNLPGSAPTIRIRGQNSLRTEGNYPLYIIDGMPINSTPLESNSNLSSSGIDPLSTLNLSNIESIEVLKDADATAIYGSRGANGVVLITTKKGKSAKTEVQARVYTGISTFPNHIDMLNTSQYLQIRRRAFENDGVEPDQYNAYDLVLWDQQRNTDWQEEFFGGNAPVTDANISVSGGNQTTSFRVGGAYFNQGTIYRGDYNYERFTGNAQLNHHSKDQKFTLNFKTNYGVTQNELVGYLDLTNTAFNLSPNAPSLFLINGELNWEEWGEAGLNNPLSGYYNRSQTRSNNSISNLGLSYSPLEGLEVKTNLGYTFFTSRELVKRPKKSYNPSSWESLEHRSTHLDQERASWIIEPQINYNKKISKGTISAIVGATFQKSTDFGRGLYGEGYVTESLIGNLTAADRVNSVSNRTQEYRYAAIFGRLAYNWQKKYYLNLTGRRDGSSRFGPGKQFANFGAVGAAWIFSEESFMDPLKFLSFGKLRASYGSTGNDQIGDYGYLDAYEATSGPGGLYPVGLANPDYSWEVNKKLEVGIQLGFLKDRINIGISRYQNRSSNQLVGYPLPSITGFTTVQANLGATVENKGWEIEFSSLNFQQDNFSWRTSFNLTIPENKLISYPNLQQSSYANTYRIGEPLTIGLRYHYEGIDDETGLYQVRDVNGDDQIDYQDRTLIKNNGRQYFGGLSNTLKVHDFSLQFLFQYVKQEGTISMVDAGSLGNQRSIVSRALEGQGQFQTISQSYESSIAYSNYLTTALPYSDASFLRLKTLSLSYQLPERFLPIVGISGFTVFANAQNLFTWTPYEGLDPAMPNGGRSFSALRTIAAGVELNF</sequence>
<keyword evidence="1" id="KW-1134">Transmembrane beta strand</keyword>
<comment type="subcellular location">
    <subcellularLocation>
        <location evidence="1">Cell outer membrane</location>
        <topology evidence="1">Multi-pass membrane protein</topology>
    </subcellularLocation>
</comment>
<keyword evidence="1" id="KW-0472">Membrane</keyword>
<protein>
    <submittedName>
        <fullName evidence="4">SusC/RagA family TonB-linked outer membrane protein</fullName>
    </submittedName>
</protein>
<dbReference type="NCBIfam" id="TIGR04056">
    <property type="entry name" value="OMP_RagA_SusC"/>
    <property type="match status" value="1"/>
</dbReference>
<evidence type="ECO:0000313" key="5">
    <source>
        <dbReference type="Proteomes" id="UP000719267"/>
    </source>
</evidence>
<dbReference type="InterPro" id="IPR023997">
    <property type="entry name" value="TonB-dep_OMP_SusC/RagA_CS"/>
</dbReference>
<evidence type="ECO:0000313" key="4">
    <source>
        <dbReference type="EMBL" id="MBW2961845.1"/>
    </source>
</evidence>